<protein>
    <submittedName>
        <fullName evidence="1">Uncharacterized protein</fullName>
    </submittedName>
</protein>
<reference evidence="1 2" key="1">
    <citation type="submission" date="2019-05" db="EMBL/GenBank/DDBJ databases">
        <authorList>
            <person name="Farhan Ul Haque M."/>
        </authorList>
    </citation>
    <scope>NUCLEOTIDE SEQUENCE [LARGE SCALE GENOMIC DNA]</scope>
    <source>
        <strain evidence="1">2</strain>
    </source>
</reference>
<comment type="caution">
    <text evidence="1">The sequence shown here is derived from an EMBL/GenBank/DDBJ whole genome shotgun (WGS) entry which is preliminary data.</text>
</comment>
<evidence type="ECO:0000313" key="2">
    <source>
        <dbReference type="Proteomes" id="UP000485880"/>
    </source>
</evidence>
<sequence length="104" mass="12378">MATYRAPLYTGRASETRGVVDLEFIRFSLAMKPRSRISRRQLKAQHREFIRRINYWVGPGTIYGGIPWMVESQQYRKTRQIRTINEARARNLSSREASIFDRRE</sequence>
<keyword evidence="2" id="KW-1185">Reference proteome</keyword>
<organism evidence="1 2">
    <name type="scientific">Methylocella tundrae</name>
    <dbReference type="NCBI Taxonomy" id="227605"/>
    <lineage>
        <taxon>Bacteria</taxon>
        <taxon>Pseudomonadati</taxon>
        <taxon>Pseudomonadota</taxon>
        <taxon>Alphaproteobacteria</taxon>
        <taxon>Hyphomicrobiales</taxon>
        <taxon>Beijerinckiaceae</taxon>
        <taxon>Methylocella</taxon>
    </lineage>
</organism>
<dbReference type="EMBL" id="CABFMQ020000001">
    <property type="protein sequence ID" value="VTZ48394.1"/>
    <property type="molecule type" value="Genomic_DNA"/>
</dbReference>
<accession>A0A8B6M0Y5</accession>
<dbReference type="AlphaFoldDB" id="A0A8B6M0Y5"/>
<dbReference type="Proteomes" id="UP000485880">
    <property type="component" value="Unassembled WGS sequence"/>
</dbReference>
<evidence type="ECO:0000313" key="1">
    <source>
        <dbReference type="EMBL" id="VTZ48394.1"/>
    </source>
</evidence>
<gene>
    <name evidence="1" type="ORF">MPC4_10344</name>
</gene>
<proteinExistence type="predicted"/>
<name>A0A8B6M0Y5_METTU</name>